<dbReference type="GO" id="GO:0003677">
    <property type="term" value="F:DNA binding"/>
    <property type="evidence" value="ECO:0007669"/>
    <property type="project" value="InterPro"/>
</dbReference>
<organism evidence="3">
    <name type="scientific">Shearwaterpox virus</name>
    <dbReference type="NCBI Taxonomy" id="1974596"/>
    <lineage>
        <taxon>Viruses</taxon>
        <taxon>Varidnaviria</taxon>
        <taxon>Bamfordvirae</taxon>
        <taxon>Nucleocytoviricota</taxon>
        <taxon>Pokkesviricetes</taxon>
        <taxon>Chitovirales</taxon>
        <taxon>Poxviridae</taxon>
        <taxon>Chordopoxvirinae</taxon>
        <taxon>Avipoxvirus</taxon>
        <taxon>Avipoxvirus canarypox</taxon>
        <taxon>Canarypox virus</taxon>
    </lineage>
</organism>
<protein>
    <submittedName>
        <fullName evidence="3">SWPV2-ORF137</fullName>
    </submittedName>
</protein>
<name>A0A1V0QGA6_CNPV</name>
<sequence length="321" mass="38733">MELSYIVTRDINEQFCYARYYDFDVIVLKDNGFINATKLCELGKKDFKNWLCLDGSKELIEKIKEHNNYYYRTNLTSKNMLCVILEIKNTHKYHKHDVSGSYIHPDLVPHIVTWISPSFAVRVSKITNYHISGHYEYKLIKRKKEIKEIYEMLFNFSIRHNANSAKLRKELKTMEEKYTRDINDLKIRLIELKSQNKELKTELIKIEYMLKDKTVTYHHHIRFRHLVILQNKKDSNSFKVLFIYRERLTNELNKIKNDYRIFYSAYDPNAVSCFNQLKDKLLDLNLIKFCYNDFMLVDTEVYCTKKFIEDLKSMNIIRKYA</sequence>
<dbReference type="EMBL" id="KX857215">
    <property type="protein sequence ID" value="ARE67365.1"/>
    <property type="molecule type" value="Genomic_DNA"/>
</dbReference>
<dbReference type="PROSITE" id="PS51301">
    <property type="entry name" value="KILA_N"/>
    <property type="match status" value="1"/>
</dbReference>
<dbReference type="Pfam" id="PF04383">
    <property type="entry name" value="KilA-N"/>
    <property type="match status" value="1"/>
</dbReference>
<dbReference type="SUPFAM" id="SSF54616">
    <property type="entry name" value="DNA-binding domain of Mlu1-box binding protein MBP1"/>
    <property type="match status" value="1"/>
</dbReference>
<dbReference type="InterPro" id="IPR017880">
    <property type="entry name" value="KilA_N"/>
</dbReference>
<feature type="coiled-coil region" evidence="1">
    <location>
        <begin position="157"/>
        <end position="202"/>
    </location>
</feature>
<proteinExistence type="predicted"/>
<dbReference type="InterPro" id="IPR036887">
    <property type="entry name" value="HTH_APSES_sf"/>
</dbReference>
<evidence type="ECO:0000256" key="1">
    <source>
        <dbReference type="SAM" id="Coils"/>
    </source>
</evidence>
<evidence type="ECO:0000259" key="2">
    <source>
        <dbReference type="PROSITE" id="PS51301"/>
    </source>
</evidence>
<reference evidence="3" key="1">
    <citation type="journal article" date="2017" name="BMC Genomics">
        <title>Genomic characterization of two novel pathogenic avipoxviruses isolated from pacific shearwaters (Ardenna spp.).</title>
        <authorList>
            <person name="Sarker S."/>
            <person name="Das S."/>
            <person name="Lavers J.L."/>
            <person name="Hutton I."/>
            <person name="Helbig K."/>
            <person name="Imbery J."/>
            <person name="Upton C."/>
            <person name="Raidal S.R."/>
        </authorList>
    </citation>
    <scope>NUCLEOTIDE SEQUENCE [LARGE SCALE GENOMIC DNA]</scope>
    <source>
        <strain evidence="3">SWPV-2</strain>
    </source>
</reference>
<dbReference type="Pfam" id="PF12299">
    <property type="entry name" value="DUF3627"/>
    <property type="match status" value="1"/>
</dbReference>
<dbReference type="InterPro" id="IPR018004">
    <property type="entry name" value="KilA/APSES_HTH"/>
</dbReference>
<evidence type="ECO:0000313" key="3">
    <source>
        <dbReference type="EMBL" id="ARE67365.1"/>
    </source>
</evidence>
<accession>A0A1V0QGA6</accession>
<feature type="domain" description="KilA-N" evidence="2">
    <location>
        <begin position="14"/>
        <end position="130"/>
    </location>
</feature>
<dbReference type="InterPro" id="IPR022549">
    <property type="entry name" value="DUF3627"/>
</dbReference>
<keyword evidence="1" id="KW-0175">Coiled coil</keyword>
<gene>
    <name evidence="3" type="primary">SWPV2-137</name>
</gene>
<dbReference type="Proteomes" id="UP000319767">
    <property type="component" value="Segment"/>
</dbReference>
<dbReference type="SMART" id="SM01252">
    <property type="entry name" value="KilA-N"/>
    <property type="match status" value="1"/>
</dbReference>